<evidence type="ECO:0000256" key="1">
    <source>
        <dbReference type="ARBA" id="ARBA00022801"/>
    </source>
</evidence>
<protein>
    <submittedName>
        <fullName evidence="3">Acetyl esterase/lipase</fullName>
    </submittedName>
</protein>
<sequence>MVLELVRDLFTGLLSNSLLRGVVVTGVVVFEVGTVYAQPEEHNLTNVEPKTTYAAFTEPLWPAEMPLALTAANTEYEADCFGVQCAYEVSVPTLSFYPAKGENTGISLIILPGGGYTVEAIYHEGHEVAEFFSRHGINTAVLKYRIPSPTHSHTPWEVPLADARQGLLRLHELASEYELNPDAIGVIGFSAGSHLATWLSLEESEQLAHNPDFALLIYGVTQMNEENTRWLEESLFHRKMTAAEVREFSFLDRVTPSAPPSFLVHAMDDDVCHYHESTRYLSALTQQGVKAEMHLFQQGGHGFGLGRQEDGSHQWPALAVEWLRQFSRPMD</sequence>
<evidence type="ECO:0000313" key="4">
    <source>
        <dbReference type="Proteomes" id="UP000267187"/>
    </source>
</evidence>
<comment type="caution">
    <text evidence="3">The sequence shown here is derived from an EMBL/GenBank/DDBJ whole genome shotgun (WGS) entry which is preliminary data.</text>
</comment>
<dbReference type="AlphaFoldDB" id="A0A3M0ACJ6"/>
<feature type="domain" description="Peptidase S9 prolyl oligopeptidase catalytic" evidence="2">
    <location>
        <begin position="171"/>
        <end position="324"/>
    </location>
</feature>
<dbReference type="OrthoDB" id="9771666at2"/>
<dbReference type="GO" id="GO:0008236">
    <property type="term" value="F:serine-type peptidase activity"/>
    <property type="evidence" value="ECO:0007669"/>
    <property type="project" value="InterPro"/>
</dbReference>
<dbReference type="SUPFAM" id="SSF53474">
    <property type="entry name" value="alpha/beta-Hydrolases"/>
    <property type="match status" value="1"/>
</dbReference>
<dbReference type="Proteomes" id="UP000267187">
    <property type="component" value="Unassembled WGS sequence"/>
</dbReference>
<dbReference type="PANTHER" id="PTHR48081">
    <property type="entry name" value="AB HYDROLASE SUPERFAMILY PROTEIN C4A8.06C"/>
    <property type="match status" value="1"/>
</dbReference>
<dbReference type="Gene3D" id="3.40.50.1820">
    <property type="entry name" value="alpha/beta hydrolase"/>
    <property type="match status" value="1"/>
</dbReference>
<dbReference type="InterPro" id="IPR029058">
    <property type="entry name" value="AB_hydrolase_fold"/>
</dbReference>
<dbReference type="GO" id="GO:0006508">
    <property type="term" value="P:proteolysis"/>
    <property type="evidence" value="ECO:0007669"/>
    <property type="project" value="InterPro"/>
</dbReference>
<dbReference type="PANTHER" id="PTHR48081:SF6">
    <property type="entry name" value="PEPTIDASE S9 PROLYL OLIGOPEPTIDASE CATALYTIC DOMAIN-CONTAINING PROTEIN"/>
    <property type="match status" value="1"/>
</dbReference>
<dbReference type="InterPro" id="IPR001375">
    <property type="entry name" value="Peptidase_S9_cat"/>
</dbReference>
<gene>
    <name evidence="3" type="ORF">DFR27_0612</name>
</gene>
<name>A0A3M0ACJ6_9GAMM</name>
<organism evidence="3 4">
    <name type="scientific">Umboniibacter marinipuniceus</name>
    <dbReference type="NCBI Taxonomy" id="569599"/>
    <lineage>
        <taxon>Bacteria</taxon>
        <taxon>Pseudomonadati</taxon>
        <taxon>Pseudomonadota</taxon>
        <taxon>Gammaproteobacteria</taxon>
        <taxon>Cellvibrionales</taxon>
        <taxon>Cellvibrionaceae</taxon>
        <taxon>Umboniibacter</taxon>
    </lineage>
</organism>
<accession>A0A3M0ACJ6</accession>
<dbReference type="Pfam" id="PF00326">
    <property type="entry name" value="Peptidase_S9"/>
    <property type="match status" value="1"/>
</dbReference>
<keyword evidence="4" id="KW-1185">Reference proteome</keyword>
<keyword evidence="1" id="KW-0378">Hydrolase</keyword>
<evidence type="ECO:0000259" key="2">
    <source>
        <dbReference type="Pfam" id="PF00326"/>
    </source>
</evidence>
<proteinExistence type="predicted"/>
<dbReference type="EMBL" id="REFJ01000001">
    <property type="protein sequence ID" value="RMA82660.1"/>
    <property type="molecule type" value="Genomic_DNA"/>
</dbReference>
<dbReference type="RefSeq" id="WP_121875976.1">
    <property type="nucleotide sequence ID" value="NZ_REFJ01000001.1"/>
</dbReference>
<evidence type="ECO:0000313" key="3">
    <source>
        <dbReference type="EMBL" id="RMA82660.1"/>
    </source>
</evidence>
<reference evidence="3 4" key="1">
    <citation type="submission" date="2018-10" db="EMBL/GenBank/DDBJ databases">
        <title>Genomic Encyclopedia of Type Strains, Phase IV (KMG-IV): sequencing the most valuable type-strain genomes for metagenomic binning, comparative biology and taxonomic classification.</title>
        <authorList>
            <person name="Goeker M."/>
        </authorList>
    </citation>
    <scope>NUCLEOTIDE SEQUENCE [LARGE SCALE GENOMIC DNA]</scope>
    <source>
        <strain evidence="3 4">DSM 25080</strain>
    </source>
</reference>
<dbReference type="InterPro" id="IPR050300">
    <property type="entry name" value="GDXG_lipolytic_enzyme"/>
</dbReference>